<evidence type="ECO:0000313" key="1">
    <source>
        <dbReference type="EMBL" id="EMM99483.1"/>
    </source>
</evidence>
<keyword evidence="2" id="KW-1185">Reference proteome</keyword>
<evidence type="ECO:0008006" key="3">
    <source>
        <dbReference type="Google" id="ProtNLM"/>
    </source>
</evidence>
<proteinExistence type="predicted"/>
<protein>
    <recommendedName>
        <fullName evidence="3">MORN repeat protein</fullName>
    </recommendedName>
</protein>
<sequence>MANGNGKMIYSDRTVQVGEFKDGRLVRKKKSNKKRKSSDKIQCNVVSFC</sequence>
<evidence type="ECO:0000313" key="2">
    <source>
        <dbReference type="Proteomes" id="UP000012099"/>
    </source>
</evidence>
<dbReference type="EMBL" id="AHMH02000114">
    <property type="protein sequence ID" value="EMM99483.1"/>
    <property type="molecule type" value="Genomic_DNA"/>
</dbReference>
<organism evidence="1 2">
    <name type="scientific">Leptospira noguchii str. 2007001578</name>
    <dbReference type="NCBI Taxonomy" id="1049974"/>
    <lineage>
        <taxon>Bacteria</taxon>
        <taxon>Pseudomonadati</taxon>
        <taxon>Spirochaetota</taxon>
        <taxon>Spirochaetia</taxon>
        <taxon>Leptospirales</taxon>
        <taxon>Leptospiraceae</taxon>
        <taxon>Leptospira</taxon>
    </lineage>
</organism>
<gene>
    <name evidence="1" type="ORF">LEP1GSC035_1146</name>
</gene>
<reference evidence="1 2" key="1">
    <citation type="submission" date="2013-01" db="EMBL/GenBank/DDBJ databases">
        <authorList>
            <person name="Harkins D.M."/>
            <person name="Durkin A.S."/>
            <person name="Brinkac L.M."/>
            <person name="Haft D.H."/>
            <person name="Selengut J.D."/>
            <person name="Sanka R."/>
            <person name="DePew J."/>
            <person name="Purushe J."/>
            <person name="Whelen A.C."/>
            <person name="Vinetz J.M."/>
            <person name="Sutton G.G."/>
            <person name="Nierman W.C."/>
            <person name="Fouts D.E."/>
        </authorList>
    </citation>
    <scope>NUCLEOTIDE SEQUENCE [LARGE SCALE GENOMIC DNA]</scope>
    <source>
        <strain evidence="1 2">2007001578</strain>
    </source>
</reference>
<comment type="caution">
    <text evidence="1">The sequence shown here is derived from an EMBL/GenBank/DDBJ whole genome shotgun (WGS) entry which is preliminary data.</text>
</comment>
<accession>A0ABN0IY69</accession>
<dbReference type="Gene3D" id="2.20.110.10">
    <property type="entry name" value="Histone H3 K4-specific methyltransferase SET7/9 N-terminal domain"/>
    <property type="match status" value="1"/>
</dbReference>
<dbReference type="Proteomes" id="UP000012099">
    <property type="component" value="Unassembled WGS sequence"/>
</dbReference>
<name>A0ABN0IY69_9LEPT</name>